<proteinExistence type="predicted"/>
<reference evidence="2" key="1">
    <citation type="submission" date="2022-01" db="EMBL/GenBank/DDBJ databases">
        <authorList>
            <person name="King R."/>
        </authorList>
    </citation>
    <scope>NUCLEOTIDE SEQUENCE</scope>
</reference>
<gene>
    <name evidence="2" type="ORF">PHYEVI_LOCUS977</name>
</gene>
<keyword evidence="3" id="KW-1185">Reference proteome</keyword>
<keyword evidence="1" id="KW-0732">Signal</keyword>
<sequence>MHRVLLLCAFVATAATSYLPQTELTVLDPYSGISWNGPSISGIGAYAGTFQTDGVLQKGSQLTSIARTSAASAKNAVYNQNSAGSQAEYGVKSNLANVAVGAARAAQAALTGKQAIYSNLKHQLIAAQGQLKEEIAQYHQAKVAAQTAQEAAHKAQAQVATQRTALIEAENTAHNTAAAAAEAGNAEAAQKEMVLDAKQRVENLLRQLKIVAGDLKEIEYSANKANNAANVAKLNAANSGLKNDYLGSQNLGFNNYH</sequence>
<dbReference type="PANTHER" id="PTHR37161:SF3">
    <property type="entry name" value="HDC10475"/>
    <property type="match status" value="1"/>
</dbReference>
<dbReference type="InterPro" id="IPR007999">
    <property type="entry name" value="DUF745"/>
</dbReference>
<organism evidence="2 3">
    <name type="scientific">Phyllotreta striolata</name>
    <name type="common">Striped flea beetle</name>
    <name type="synonym">Crioceris striolata</name>
    <dbReference type="NCBI Taxonomy" id="444603"/>
    <lineage>
        <taxon>Eukaryota</taxon>
        <taxon>Metazoa</taxon>
        <taxon>Ecdysozoa</taxon>
        <taxon>Arthropoda</taxon>
        <taxon>Hexapoda</taxon>
        <taxon>Insecta</taxon>
        <taxon>Pterygota</taxon>
        <taxon>Neoptera</taxon>
        <taxon>Endopterygota</taxon>
        <taxon>Coleoptera</taxon>
        <taxon>Polyphaga</taxon>
        <taxon>Cucujiformia</taxon>
        <taxon>Chrysomeloidea</taxon>
        <taxon>Chrysomelidae</taxon>
        <taxon>Galerucinae</taxon>
        <taxon>Alticini</taxon>
        <taxon>Phyllotreta</taxon>
    </lineage>
</organism>
<accession>A0A9N9TIM6</accession>
<evidence type="ECO:0000313" key="3">
    <source>
        <dbReference type="Proteomes" id="UP001153712"/>
    </source>
</evidence>
<dbReference type="OrthoDB" id="6781545at2759"/>
<name>A0A9N9TIM6_PHYSR</name>
<dbReference type="Proteomes" id="UP001153712">
    <property type="component" value="Chromosome 1"/>
</dbReference>
<dbReference type="Pfam" id="PF05335">
    <property type="entry name" value="DUF745"/>
    <property type="match status" value="1"/>
</dbReference>
<feature type="signal peptide" evidence="1">
    <location>
        <begin position="1"/>
        <end position="16"/>
    </location>
</feature>
<dbReference type="EMBL" id="OU900094">
    <property type="protein sequence ID" value="CAG9854515.1"/>
    <property type="molecule type" value="Genomic_DNA"/>
</dbReference>
<evidence type="ECO:0000256" key="1">
    <source>
        <dbReference type="SAM" id="SignalP"/>
    </source>
</evidence>
<dbReference type="AlphaFoldDB" id="A0A9N9TIM6"/>
<dbReference type="PANTHER" id="PTHR37161">
    <property type="entry name" value="HDC10475"/>
    <property type="match status" value="1"/>
</dbReference>
<protein>
    <submittedName>
        <fullName evidence="2">Uncharacterized protein</fullName>
    </submittedName>
</protein>
<evidence type="ECO:0000313" key="2">
    <source>
        <dbReference type="EMBL" id="CAG9854515.1"/>
    </source>
</evidence>
<feature type="chain" id="PRO_5040279539" evidence="1">
    <location>
        <begin position="17"/>
        <end position="257"/>
    </location>
</feature>